<gene>
    <name evidence="2" type="ORF">KL86APRO_12516</name>
</gene>
<evidence type="ECO:0000256" key="1">
    <source>
        <dbReference type="SAM" id="MobiDB-lite"/>
    </source>
</evidence>
<protein>
    <submittedName>
        <fullName evidence="2">Uncharacterized protein</fullName>
    </submittedName>
</protein>
<dbReference type="Pfam" id="PF10109">
    <property type="entry name" value="Phage_TAC_7"/>
    <property type="match status" value="1"/>
</dbReference>
<evidence type="ECO:0000313" key="2">
    <source>
        <dbReference type="EMBL" id="SBW09103.1"/>
    </source>
</evidence>
<feature type="compositionally biased region" description="Low complexity" evidence="1">
    <location>
        <begin position="91"/>
        <end position="110"/>
    </location>
</feature>
<feature type="region of interest" description="Disordered" evidence="1">
    <location>
        <begin position="88"/>
        <end position="110"/>
    </location>
</feature>
<name>A0A212KBP9_9PROT</name>
<reference evidence="2" key="1">
    <citation type="submission" date="2016-04" db="EMBL/GenBank/DDBJ databases">
        <authorList>
            <person name="Evans L.H."/>
            <person name="Alamgir A."/>
            <person name="Owens N."/>
            <person name="Weber N.D."/>
            <person name="Virtaneva K."/>
            <person name="Barbian K."/>
            <person name="Babar A."/>
            <person name="Rosenke K."/>
        </authorList>
    </citation>
    <scope>NUCLEOTIDE SEQUENCE</scope>
    <source>
        <strain evidence="2">86</strain>
    </source>
</reference>
<dbReference type="InterPro" id="IPR019289">
    <property type="entry name" value="Phage_tail_E/E"/>
</dbReference>
<accession>A0A212KBP9</accession>
<proteinExistence type="predicted"/>
<organism evidence="2">
    <name type="scientific">uncultured Alphaproteobacteria bacterium</name>
    <dbReference type="NCBI Taxonomy" id="91750"/>
    <lineage>
        <taxon>Bacteria</taxon>
        <taxon>Pseudomonadati</taxon>
        <taxon>Pseudomonadota</taxon>
        <taxon>Alphaproteobacteria</taxon>
        <taxon>environmental samples</taxon>
    </lineage>
</organism>
<dbReference type="AlphaFoldDB" id="A0A212KBP9"/>
<dbReference type="EMBL" id="FLUO01000001">
    <property type="protein sequence ID" value="SBW09103.1"/>
    <property type="molecule type" value="Genomic_DNA"/>
</dbReference>
<sequence>MKTIETIPLSHPVEVAPHPKAAALTMRRPKAADAARAERLGEGRPADVEIHLFAILTGQPYEVIAEVDYADDYPKLQAAYRNFRTARAVRSSGSAPGNSENAASASAVSE</sequence>